<feature type="transmembrane region" description="Helical" evidence="6">
    <location>
        <begin position="294"/>
        <end position="312"/>
    </location>
</feature>
<feature type="transmembrane region" description="Helical" evidence="6">
    <location>
        <begin position="318"/>
        <end position="339"/>
    </location>
</feature>
<keyword evidence="5 6" id="KW-0472">Membrane</keyword>
<keyword evidence="8" id="KW-1185">Reference proteome</keyword>
<comment type="caution">
    <text evidence="7">The sequence shown here is derived from an EMBL/GenBank/DDBJ whole genome shotgun (WGS) entry which is preliminary data.</text>
</comment>
<dbReference type="InterPro" id="IPR030191">
    <property type="entry name" value="CodB"/>
</dbReference>
<feature type="transmembrane region" description="Helical" evidence="6">
    <location>
        <begin position="351"/>
        <end position="369"/>
    </location>
</feature>
<feature type="transmembrane region" description="Helical" evidence="6">
    <location>
        <begin position="12"/>
        <end position="36"/>
    </location>
</feature>
<dbReference type="InterPro" id="IPR012732">
    <property type="entry name" value="Thia_CytX"/>
</dbReference>
<evidence type="ECO:0000256" key="5">
    <source>
        <dbReference type="ARBA" id="ARBA00023136"/>
    </source>
</evidence>
<feature type="transmembrane region" description="Helical" evidence="6">
    <location>
        <begin position="83"/>
        <end position="103"/>
    </location>
</feature>
<dbReference type="AlphaFoldDB" id="A0A4R1Q2G5"/>
<feature type="transmembrane region" description="Helical" evidence="6">
    <location>
        <begin position="183"/>
        <end position="202"/>
    </location>
</feature>
<dbReference type="OrthoDB" id="9780088at2"/>
<evidence type="ECO:0000256" key="4">
    <source>
        <dbReference type="ARBA" id="ARBA00022989"/>
    </source>
</evidence>
<dbReference type="GO" id="GO:0015209">
    <property type="term" value="F:cytosine transmembrane transporter activity"/>
    <property type="evidence" value="ECO:0007669"/>
    <property type="project" value="InterPro"/>
</dbReference>
<dbReference type="PANTHER" id="PTHR30569:SF0">
    <property type="entry name" value="CYTOSINE PERMEASE"/>
    <property type="match status" value="1"/>
</dbReference>
<evidence type="ECO:0000256" key="1">
    <source>
        <dbReference type="ARBA" id="ARBA00004141"/>
    </source>
</evidence>
<feature type="transmembrane region" description="Helical" evidence="6">
    <location>
        <begin position="123"/>
        <end position="139"/>
    </location>
</feature>
<dbReference type="NCBIfam" id="TIGR02358">
    <property type="entry name" value="thia_cytX"/>
    <property type="match status" value="1"/>
</dbReference>
<protein>
    <submittedName>
        <fullName evidence="7">Putative hydroxymethylpyrimidine transporter CytX</fullName>
    </submittedName>
</protein>
<feature type="transmembrane region" description="Helical" evidence="6">
    <location>
        <begin position="42"/>
        <end position="62"/>
    </location>
</feature>
<dbReference type="PANTHER" id="PTHR30569">
    <property type="entry name" value="CYTOSINE TRANSPORTER CODB"/>
    <property type="match status" value="1"/>
</dbReference>
<keyword evidence="4 6" id="KW-1133">Transmembrane helix</keyword>
<sequence length="412" mass="44279">MNRAIATMDFKHFLFLWFGAAVSIAEIFAGGILAPLGFTNGLSAILVGHLVGVGMLVLCGIIGSRERISAIESTRTSFGSYGVYLFSLLNVLQLVGWTAIMILSAAKSANEVTKVLWQKDQLVLWQLAIGGLIALWIALGREGGWKKANMAAVILLIVLTLTLSGLVFKNIGSLSQIPATGEMPFSAGLELSVAMPLSWLPLIADYTRYARSTKSSAWGSGLGYFIGSCWMYIIGLGVALTAGTADPASLMVAANLGMAALGIIILATVTTTFMDAYSAGVSFTSLCPGLNEKYIALLMTVIGTILALIADMEQYESFLLAIGSVFAPLFAIVLTDYFWLKNRRIRPELKANLLALAVWAGGVALYYKFLSLELAIGATIPVIVVVSLLYAILRRVTNPWIYCKLSQKHLNK</sequence>
<feature type="transmembrane region" description="Helical" evidence="6">
    <location>
        <begin position="222"/>
        <end position="242"/>
    </location>
</feature>
<feature type="transmembrane region" description="Helical" evidence="6">
    <location>
        <begin position="248"/>
        <end position="273"/>
    </location>
</feature>
<dbReference type="InterPro" id="IPR001248">
    <property type="entry name" value="Pur-cyt_permease"/>
</dbReference>
<name>A0A4R1Q2G5_9FIRM</name>
<gene>
    <name evidence="7" type="ORF">EV210_11360</name>
</gene>
<evidence type="ECO:0000313" key="7">
    <source>
        <dbReference type="EMBL" id="TCL35220.1"/>
    </source>
</evidence>
<accession>A0A4R1Q2G5</accession>
<keyword evidence="3 6" id="KW-0812">Transmembrane</keyword>
<feature type="transmembrane region" description="Helical" evidence="6">
    <location>
        <begin position="375"/>
        <end position="393"/>
    </location>
</feature>
<dbReference type="Gene3D" id="1.10.4160.10">
    <property type="entry name" value="Hydantoin permease"/>
    <property type="match status" value="1"/>
</dbReference>
<comment type="similarity">
    <text evidence="2">Belongs to the purine-cytosine permease (2.A.39) family.</text>
</comment>
<reference evidence="7 8" key="1">
    <citation type="submission" date="2019-03" db="EMBL/GenBank/DDBJ databases">
        <title>Genomic Encyclopedia of Type Strains, Phase IV (KMG-IV): sequencing the most valuable type-strain genomes for metagenomic binning, comparative biology and taxonomic classification.</title>
        <authorList>
            <person name="Goeker M."/>
        </authorList>
    </citation>
    <scope>NUCLEOTIDE SEQUENCE [LARGE SCALE GENOMIC DNA]</scope>
    <source>
        <strain evidence="7 8">DSM 15969</strain>
    </source>
</reference>
<evidence type="ECO:0000313" key="8">
    <source>
        <dbReference type="Proteomes" id="UP000295063"/>
    </source>
</evidence>
<evidence type="ECO:0000256" key="2">
    <source>
        <dbReference type="ARBA" id="ARBA00008974"/>
    </source>
</evidence>
<dbReference type="EMBL" id="SLUI01000013">
    <property type="protein sequence ID" value="TCL35220.1"/>
    <property type="molecule type" value="Genomic_DNA"/>
</dbReference>
<dbReference type="Proteomes" id="UP000295063">
    <property type="component" value="Unassembled WGS sequence"/>
</dbReference>
<evidence type="ECO:0000256" key="6">
    <source>
        <dbReference type="SAM" id="Phobius"/>
    </source>
</evidence>
<dbReference type="RefSeq" id="WP_132082630.1">
    <property type="nucleotide sequence ID" value="NZ_SLUI01000013.1"/>
</dbReference>
<dbReference type="CDD" id="cd11484">
    <property type="entry name" value="SLC-NCS1sbd_CobB-like"/>
    <property type="match status" value="1"/>
</dbReference>
<feature type="transmembrane region" description="Helical" evidence="6">
    <location>
        <begin position="151"/>
        <end position="171"/>
    </location>
</feature>
<dbReference type="Pfam" id="PF02133">
    <property type="entry name" value="Transp_cyt_pur"/>
    <property type="match status" value="1"/>
</dbReference>
<comment type="subcellular location">
    <subcellularLocation>
        <location evidence="1">Membrane</location>
        <topology evidence="1">Multi-pass membrane protein</topology>
    </subcellularLocation>
</comment>
<organism evidence="7 8">
    <name type="scientific">Anaerospora hongkongensis</name>
    <dbReference type="NCBI Taxonomy" id="244830"/>
    <lineage>
        <taxon>Bacteria</taxon>
        <taxon>Bacillati</taxon>
        <taxon>Bacillota</taxon>
        <taxon>Negativicutes</taxon>
        <taxon>Selenomonadales</taxon>
        <taxon>Sporomusaceae</taxon>
        <taxon>Anaerospora</taxon>
    </lineage>
</organism>
<proteinExistence type="inferred from homology"/>
<evidence type="ECO:0000256" key="3">
    <source>
        <dbReference type="ARBA" id="ARBA00022692"/>
    </source>
</evidence>
<dbReference type="GO" id="GO:0005886">
    <property type="term" value="C:plasma membrane"/>
    <property type="evidence" value="ECO:0007669"/>
    <property type="project" value="TreeGrafter"/>
</dbReference>